<dbReference type="Gene3D" id="1.10.472.50">
    <property type="entry name" value="HD-domain/PDEase-like"/>
    <property type="match status" value="1"/>
</dbReference>
<dbReference type="EMBL" id="JAPDPI010000002">
    <property type="protein sequence ID" value="MCW3804343.1"/>
    <property type="molecule type" value="Genomic_DNA"/>
</dbReference>
<dbReference type="RefSeq" id="WP_301197564.1">
    <property type="nucleotide sequence ID" value="NZ_JAPDPI010000002.1"/>
</dbReference>
<feature type="domain" description="HD/PDEase" evidence="1">
    <location>
        <begin position="24"/>
        <end position="138"/>
    </location>
</feature>
<comment type="caution">
    <text evidence="2">The sequence shown here is derived from an EMBL/GenBank/DDBJ whole genome shotgun (WGS) entry which is preliminary data.</text>
</comment>
<reference evidence="2" key="1">
    <citation type="submission" date="2022-10" db="EMBL/GenBank/DDBJ databases">
        <authorList>
            <person name="Yu W.X."/>
        </authorList>
    </citation>
    <scope>NUCLEOTIDE SEQUENCE</scope>
    <source>
        <strain evidence="2">D04</strain>
    </source>
</reference>
<name>A0AAE3MAW0_9BACT</name>
<organism evidence="2 3">
    <name type="scientific">Plebeiibacterium marinum</name>
    <dbReference type="NCBI Taxonomy" id="2992111"/>
    <lineage>
        <taxon>Bacteria</taxon>
        <taxon>Pseudomonadati</taxon>
        <taxon>Bacteroidota</taxon>
        <taxon>Bacteroidia</taxon>
        <taxon>Marinilabiliales</taxon>
        <taxon>Marinilabiliaceae</taxon>
        <taxon>Plebeiibacterium</taxon>
    </lineage>
</organism>
<protein>
    <submittedName>
        <fullName evidence="2">HD domain-containing protein</fullName>
    </submittedName>
</protein>
<evidence type="ECO:0000313" key="3">
    <source>
        <dbReference type="Proteomes" id="UP001207408"/>
    </source>
</evidence>
<gene>
    <name evidence="2" type="ORF">OM074_01835</name>
</gene>
<dbReference type="InterPro" id="IPR006674">
    <property type="entry name" value="HD_domain"/>
</dbReference>
<dbReference type="CDD" id="cd00077">
    <property type="entry name" value="HDc"/>
    <property type="match status" value="1"/>
</dbReference>
<dbReference type="Proteomes" id="UP001207408">
    <property type="component" value="Unassembled WGS sequence"/>
</dbReference>
<dbReference type="SMART" id="SM00471">
    <property type="entry name" value="HDc"/>
    <property type="match status" value="1"/>
</dbReference>
<sequence>MNSHQEELLKHIYDYVSDKLKHVDAGHDLSHVLRVLHNAIHINGVEKANGFLVEAGALLHDITDEKLFDKSKAEHELHCFLHEIGLKDKEVLQIFEIINAVSFGSEFDKDRVLTPEQKVVRDADRLDALGAIGIARTFHYGGSKDRELFNPEIPPMAYQSTQEYRNSTSPTINHFYEKLLLLKDRMETEMGKELAKERHLFMEGFLKQFYSEIGHDGF</sequence>
<dbReference type="Gene3D" id="1.20.58.1910">
    <property type="match status" value="1"/>
</dbReference>
<dbReference type="Pfam" id="PF01966">
    <property type="entry name" value="HD"/>
    <property type="match status" value="1"/>
</dbReference>
<dbReference type="PANTHER" id="PTHR33594:SF1">
    <property type="entry name" value="HD_PDEASE DOMAIN-CONTAINING PROTEIN"/>
    <property type="match status" value="1"/>
</dbReference>
<proteinExistence type="predicted"/>
<dbReference type="SUPFAM" id="SSF109604">
    <property type="entry name" value="HD-domain/PDEase-like"/>
    <property type="match status" value="1"/>
</dbReference>
<dbReference type="InterPro" id="IPR003607">
    <property type="entry name" value="HD/PDEase_dom"/>
</dbReference>
<evidence type="ECO:0000313" key="2">
    <source>
        <dbReference type="EMBL" id="MCW3804343.1"/>
    </source>
</evidence>
<keyword evidence="3" id="KW-1185">Reference proteome</keyword>
<evidence type="ECO:0000259" key="1">
    <source>
        <dbReference type="SMART" id="SM00471"/>
    </source>
</evidence>
<dbReference type="PANTHER" id="PTHR33594">
    <property type="entry name" value="SUPERFAMILY HYDROLASE, PUTATIVE (AFU_ORTHOLOGUE AFUA_1G03035)-RELATED"/>
    <property type="match status" value="1"/>
</dbReference>
<dbReference type="AlphaFoldDB" id="A0AAE3MAW0"/>
<accession>A0AAE3MAW0</accession>